<sequence length="299" mass="33124">MTAMAAQITIPACQLNDGHAIPLIGYGTGTAWNKHGGSGGELDRGLIEIVKMAIKLGLKHIDGAEFYGNERELGIGIKESGVPRSELYVTTKVWRGTDDIPKALDTSLEKLGLDYVDLYLIHAPYFTTSDTVLQSVWASFEALHTAGKARSIGVSNFLPKHLTTILQTAKIKPAINQIEFHAYLQHSALLKFQQEHGIAVAAYGPLTPITKAKPGPIDGVLTRLGERYGVGEGQILLRWVIEQGVVVITTTRKESRFSEYLKALEFKLTPEEVREIAEEGEKKHFRAFWRDRFAPDDRT</sequence>
<dbReference type="PIRSF" id="PIRSF000097">
    <property type="entry name" value="AKR"/>
    <property type="match status" value="1"/>
</dbReference>
<dbReference type="Gene3D" id="3.20.20.100">
    <property type="entry name" value="NADP-dependent oxidoreductase domain"/>
    <property type="match status" value="1"/>
</dbReference>
<feature type="active site" description="Proton donor" evidence="4">
    <location>
        <position position="67"/>
    </location>
</feature>
<evidence type="ECO:0000313" key="8">
    <source>
        <dbReference type="EMBL" id="KAH0541889.1"/>
    </source>
</evidence>
<dbReference type="Proteomes" id="UP000698800">
    <property type="component" value="Unassembled WGS sequence"/>
</dbReference>
<dbReference type="InterPro" id="IPR036812">
    <property type="entry name" value="NAD(P)_OxRdtase_dom_sf"/>
</dbReference>
<dbReference type="Pfam" id="PF00248">
    <property type="entry name" value="Aldo_ket_red"/>
    <property type="match status" value="1"/>
</dbReference>
<keyword evidence="9" id="KW-1185">Reference proteome</keyword>
<evidence type="ECO:0000256" key="5">
    <source>
        <dbReference type="PIRSR" id="PIRSR000097-2"/>
    </source>
</evidence>
<dbReference type="OrthoDB" id="416253at2759"/>
<dbReference type="SUPFAM" id="SSF51430">
    <property type="entry name" value="NAD(P)-linked oxidoreductase"/>
    <property type="match status" value="1"/>
</dbReference>
<evidence type="ECO:0000256" key="6">
    <source>
        <dbReference type="PIRSR" id="PIRSR000097-3"/>
    </source>
</evidence>
<dbReference type="PROSITE" id="PS00062">
    <property type="entry name" value="ALDOKETO_REDUCTASE_2"/>
    <property type="match status" value="1"/>
</dbReference>
<dbReference type="GO" id="GO:0016616">
    <property type="term" value="F:oxidoreductase activity, acting on the CH-OH group of donors, NAD or NADP as acceptor"/>
    <property type="evidence" value="ECO:0007669"/>
    <property type="project" value="UniProtKB-ARBA"/>
</dbReference>
<comment type="caution">
    <text evidence="8">The sequence shown here is derived from an EMBL/GenBank/DDBJ whole genome shotgun (WGS) entry which is preliminary data.</text>
</comment>
<dbReference type="InterPro" id="IPR044494">
    <property type="entry name" value="AKR3C2/3"/>
</dbReference>
<gene>
    <name evidence="8" type="ORF">FGG08_003694</name>
</gene>
<proteinExistence type="inferred from homology"/>
<evidence type="ECO:0000259" key="7">
    <source>
        <dbReference type="Pfam" id="PF00248"/>
    </source>
</evidence>
<dbReference type="InterPro" id="IPR018170">
    <property type="entry name" value="Aldo/ket_reductase_CS"/>
</dbReference>
<dbReference type="FunFam" id="3.20.20.100:FF:000002">
    <property type="entry name" value="2,5-diketo-D-gluconic acid reductase A"/>
    <property type="match status" value="1"/>
</dbReference>
<keyword evidence="3" id="KW-0560">Oxidoreductase</keyword>
<dbReference type="InterPro" id="IPR020471">
    <property type="entry name" value="AKR"/>
</dbReference>
<keyword evidence="2" id="KW-0521">NADP</keyword>
<name>A0A9P8I772_9PEZI</name>
<dbReference type="CDD" id="cd19120">
    <property type="entry name" value="AKR_AKR3C2-3"/>
    <property type="match status" value="1"/>
</dbReference>
<evidence type="ECO:0000256" key="3">
    <source>
        <dbReference type="ARBA" id="ARBA00023002"/>
    </source>
</evidence>
<reference evidence="8" key="1">
    <citation type="submission" date="2021-03" db="EMBL/GenBank/DDBJ databases">
        <title>Comparative genomics and phylogenomic investigation of the class Geoglossomycetes provide insights into ecological specialization and systematics.</title>
        <authorList>
            <person name="Melie T."/>
            <person name="Pirro S."/>
            <person name="Miller A.N."/>
            <person name="Quandt A."/>
        </authorList>
    </citation>
    <scope>NUCLEOTIDE SEQUENCE</scope>
    <source>
        <strain evidence="8">GBOQ0MN5Z8</strain>
    </source>
</reference>
<evidence type="ECO:0000256" key="2">
    <source>
        <dbReference type="ARBA" id="ARBA00022857"/>
    </source>
</evidence>
<feature type="binding site" evidence="5">
    <location>
        <position position="122"/>
    </location>
    <ligand>
        <name>substrate</name>
    </ligand>
</feature>
<dbReference type="EMBL" id="JAGHQL010000066">
    <property type="protein sequence ID" value="KAH0541889.1"/>
    <property type="molecule type" value="Genomic_DNA"/>
</dbReference>
<evidence type="ECO:0000313" key="9">
    <source>
        <dbReference type="Proteomes" id="UP000698800"/>
    </source>
</evidence>
<protein>
    <recommendedName>
        <fullName evidence="7">NADP-dependent oxidoreductase domain-containing protein</fullName>
    </recommendedName>
</protein>
<dbReference type="PANTHER" id="PTHR43827:SF3">
    <property type="entry name" value="NADP-DEPENDENT OXIDOREDUCTASE DOMAIN-CONTAINING PROTEIN"/>
    <property type="match status" value="1"/>
</dbReference>
<evidence type="ECO:0000256" key="1">
    <source>
        <dbReference type="ARBA" id="ARBA00007905"/>
    </source>
</evidence>
<feature type="domain" description="NADP-dependent oxidoreductase" evidence="7">
    <location>
        <begin position="24"/>
        <end position="278"/>
    </location>
</feature>
<dbReference type="PRINTS" id="PR00069">
    <property type="entry name" value="ALDKETRDTASE"/>
</dbReference>
<dbReference type="InterPro" id="IPR023210">
    <property type="entry name" value="NADP_OxRdtase_dom"/>
</dbReference>
<dbReference type="AlphaFoldDB" id="A0A9P8I772"/>
<organism evidence="8 9">
    <name type="scientific">Glutinoglossum americanum</name>
    <dbReference type="NCBI Taxonomy" id="1670608"/>
    <lineage>
        <taxon>Eukaryota</taxon>
        <taxon>Fungi</taxon>
        <taxon>Dikarya</taxon>
        <taxon>Ascomycota</taxon>
        <taxon>Pezizomycotina</taxon>
        <taxon>Geoglossomycetes</taxon>
        <taxon>Geoglossales</taxon>
        <taxon>Geoglossaceae</taxon>
        <taxon>Glutinoglossum</taxon>
    </lineage>
</organism>
<dbReference type="PANTHER" id="PTHR43827">
    <property type="entry name" value="2,5-DIKETO-D-GLUCONIC ACID REDUCTASE"/>
    <property type="match status" value="1"/>
</dbReference>
<evidence type="ECO:0000256" key="4">
    <source>
        <dbReference type="PIRSR" id="PIRSR000097-1"/>
    </source>
</evidence>
<accession>A0A9P8I772</accession>
<dbReference type="GO" id="GO:0016652">
    <property type="term" value="F:oxidoreductase activity, acting on NAD(P)H as acceptor"/>
    <property type="evidence" value="ECO:0007669"/>
    <property type="project" value="InterPro"/>
</dbReference>
<comment type="similarity">
    <text evidence="1">Belongs to the aldo/keto reductase family.</text>
</comment>
<feature type="site" description="Lowers pKa of active site Tyr" evidence="6">
    <location>
        <position position="92"/>
    </location>
</feature>